<dbReference type="SUPFAM" id="SSF53448">
    <property type="entry name" value="Nucleotide-diphospho-sugar transferases"/>
    <property type="match status" value="1"/>
</dbReference>
<dbReference type="EMBL" id="LT629757">
    <property type="protein sequence ID" value="SDR74685.1"/>
    <property type="molecule type" value="Genomic_DNA"/>
</dbReference>
<dbReference type="AlphaFoldDB" id="A0A1H1LKW9"/>
<dbReference type="InterPro" id="IPR039528">
    <property type="entry name" value="DPM1-like"/>
</dbReference>
<proteinExistence type="inferred from homology"/>
<keyword evidence="7" id="KW-1185">Reference proteome</keyword>
<keyword evidence="3 6" id="KW-0808">Transferase</keyword>
<feature type="compositionally biased region" description="Low complexity" evidence="4">
    <location>
        <begin position="9"/>
        <end position="27"/>
    </location>
</feature>
<dbReference type="OrthoDB" id="9810303at2"/>
<dbReference type="GO" id="GO:0016020">
    <property type="term" value="C:membrane"/>
    <property type="evidence" value="ECO:0007669"/>
    <property type="project" value="GOC"/>
</dbReference>
<dbReference type="STRING" id="642780.SAMN04488570_0244"/>
<dbReference type="Gene3D" id="3.90.550.10">
    <property type="entry name" value="Spore Coat Polysaccharide Biosynthesis Protein SpsA, Chain A"/>
    <property type="match status" value="1"/>
</dbReference>
<evidence type="ECO:0000256" key="3">
    <source>
        <dbReference type="ARBA" id="ARBA00022679"/>
    </source>
</evidence>
<protein>
    <submittedName>
        <fullName evidence="6">Dolichol-phosphate mannosyltransferase</fullName>
    </submittedName>
</protein>
<dbReference type="GO" id="GO:0009247">
    <property type="term" value="P:glycolipid biosynthetic process"/>
    <property type="evidence" value="ECO:0007669"/>
    <property type="project" value="TreeGrafter"/>
</dbReference>
<sequence length="288" mass="31761">MSDVPSAHTTAPDPRTTRSTRSTRSAAPTPPVPSELPARNLVVIPTYDEIDNLEHVVARTLAVHPSLDVLVVDDNSPDGTGRLADVLAQRSGRVHVLHRAGKQGLGAAYLAGFGWALDRDYDTVAELDADGSHQPEQLTRLFAALPGADLVLGSRWVRGGGVENWPKRREVLSRGGNWYTRRALRLPLRDATGGFRVFRSDALRALDLGDVSSHGYCFQVDLARRAVRSGMAVVEVPIDFREREHGVSKMSGSIVREALWRVTVWGVQDRMRPAAPPGRHRLPERQRR</sequence>
<evidence type="ECO:0000256" key="4">
    <source>
        <dbReference type="SAM" id="MobiDB-lite"/>
    </source>
</evidence>
<dbReference type="InterPro" id="IPR001173">
    <property type="entry name" value="Glyco_trans_2-like"/>
</dbReference>
<keyword evidence="2 6" id="KW-0328">Glycosyltransferase</keyword>
<evidence type="ECO:0000313" key="7">
    <source>
        <dbReference type="Proteomes" id="UP000198859"/>
    </source>
</evidence>
<dbReference type="FunFam" id="3.90.550.10:FF:000122">
    <property type="entry name" value="Dolichol-phosphate mannosyltransferase subunit 1"/>
    <property type="match status" value="1"/>
</dbReference>
<name>A0A1H1LKW9_9ACTN</name>
<evidence type="ECO:0000256" key="1">
    <source>
        <dbReference type="ARBA" id="ARBA00006739"/>
    </source>
</evidence>
<feature type="region of interest" description="Disordered" evidence="4">
    <location>
        <begin position="1"/>
        <end position="35"/>
    </location>
</feature>
<accession>A0A1H1LKW9</accession>
<dbReference type="GO" id="GO:0004582">
    <property type="term" value="F:dolichyl-phosphate beta-D-mannosyltransferase activity"/>
    <property type="evidence" value="ECO:0007669"/>
    <property type="project" value="InterPro"/>
</dbReference>
<dbReference type="Proteomes" id="UP000198859">
    <property type="component" value="Chromosome I"/>
</dbReference>
<dbReference type="Pfam" id="PF00535">
    <property type="entry name" value="Glycos_transf_2"/>
    <property type="match status" value="1"/>
</dbReference>
<reference evidence="7" key="1">
    <citation type="submission" date="2016-10" db="EMBL/GenBank/DDBJ databases">
        <authorList>
            <person name="Varghese N."/>
            <person name="Submissions S."/>
        </authorList>
    </citation>
    <scope>NUCLEOTIDE SEQUENCE [LARGE SCALE GENOMIC DNA]</scope>
    <source>
        <strain evidence="7">DSM 22127</strain>
    </source>
</reference>
<evidence type="ECO:0000256" key="2">
    <source>
        <dbReference type="ARBA" id="ARBA00022676"/>
    </source>
</evidence>
<feature type="domain" description="Glycosyltransferase 2-like" evidence="5">
    <location>
        <begin position="42"/>
        <end position="205"/>
    </location>
</feature>
<dbReference type="PANTHER" id="PTHR43398">
    <property type="entry name" value="DOLICHOL-PHOSPHATE MANNOSYLTRANSFERASE SUBUNIT 1"/>
    <property type="match status" value="1"/>
</dbReference>
<dbReference type="InterPro" id="IPR029044">
    <property type="entry name" value="Nucleotide-diphossugar_trans"/>
</dbReference>
<dbReference type="CDD" id="cd06442">
    <property type="entry name" value="DPM1_like"/>
    <property type="match status" value="1"/>
</dbReference>
<evidence type="ECO:0000313" key="6">
    <source>
        <dbReference type="EMBL" id="SDR74685.1"/>
    </source>
</evidence>
<dbReference type="PANTHER" id="PTHR43398:SF1">
    <property type="entry name" value="DOLICHOL-PHOSPHATE MANNOSYLTRANSFERASE SUBUNIT 1"/>
    <property type="match status" value="1"/>
</dbReference>
<organism evidence="6 7">
    <name type="scientific">Nocardioides scoriae</name>
    <dbReference type="NCBI Taxonomy" id="642780"/>
    <lineage>
        <taxon>Bacteria</taxon>
        <taxon>Bacillati</taxon>
        <taxon>Actinomycetota</taxon>
        <taxon>Actinomycetes</taxon>
        <taxon>Propionibacteriales</taxon>
        <taxon>Nocardioidaceae</taxon>
        <taxon>Nocardioides</taxon>
    </lineage>
</organism>
<gene>
    <name evidence="6" type="ORF">SAMN04488570_0244</name>
</gene>
<comment type="similarity">
    <text evidence="1">Belongs to the glycosyltransferase 2 family.</text>
</comment>
<evidence type="ECO:0000259" key="5">
    <source>
        <dbReference type="Pfam" id="PF00535"/>
    </source>
</evidence>